<feature type="transmembrane region" description="Helical" evidence="10">
    <location>
        <begin position="217"/>
        <end position="235"/>
    </location>
</feature>
<dbReference type="NCBIfam" id="TIGR00905">
    <property type="entry name" value="2A0302"/>
    <property type="match status" value="1"/>
</dbReference>
<feature type="transmembrane region" description="Helical" evidence="10">
    <location>
        <begin position="370"/>
        <end position="392"/>
    </location>
</feature>
<dbReference type="KEGG" id="rter:IDM49_08475"/>
<accession>A0A7H2BC75</accession>
<dbReference type="GeneID" id="96624274"/>
<evidence type="ECO:0000256" key="6">
    <source>
        <dbReference type="ARBA" id="ARBA00022970"/>
    </source>
</evidence>
<feature type="transmembrane region" description="Helical" evidence="10">
    <location>
        <begin position="347"/>
        <end position="364"/>
    </location>
</feature>
<keyword evidence="4" id="KW-1003">Cell membrane</keyword>
<dbReference type="InterPro" id="IPR004754">
    <property type="entry name" value="Amino_acid_antiprt"/>
</dbReference>
<keyword evidence="12" id="KW-1185">Reference proteome</keyword>
<evidence type="ECO:0000256" key="5">
    <source>
        <dbReference type="ARBA" id="ARBA00022692"/>
    </source>
</evidence>
<keyword evidence="6" id="KW-0029">Amino-acid transport</keyword>
<dbReference type="InterPro" id="IPR002293">
    <property type="entry name" value="AA/rel_permease1"/>
</dbReference>
<feature type="transmembrane region" description="Helical" evidence="10">
    <location>
        <begin position="412"/>
        <end position="428"/>
    </location>
</feature>
<dbReference type="GO" id="GO:1903826">
    <property type="term" value="P:L-arginine transmembrane transport"/>
    <property type="evidence" value="ECO:0007669"/>
    <property type="project" value="InterPro"/>
</dbReference>
<name>A0A7H2BC75_9MICC</name>
<proteinExistence type="inferred from homology"/>
<comment type="similarity">
    <text evidence="2">Belongs to the amino acid-polyamine-organocation (APC) superfamily. Basic amino acid/polyamine antiporter (APA) (TC 2.A.3.2) family.</text>
</comment>
<feature type="transmembrane region" description="Helical" evidence="10">
    <location>
        <begin position="48"/>
        <end position="75"/>
    </location>
</feature>
<keyword evidence="8 10" id="KW-0472">Membrane</keyword>
<dbReference type="GO" id="GO:0005886">
    <property type="term" value="C:plasma membrane"/>
    <property type="evidence" value="ECO:0007669"/>
    <property type="project" value="UniProtKB-SubCell"/>
</dbReference>
<dbReference type="GO" id="GO:0006527">
    <property type="term" value="P:L-arginine catabolic process"/>
    <property type="evidence" value="ECO:0007669"/>
    <property type="project" value="UniProtKB-UniRule"/>
</dbReference>
<dbReference type="GO" id="GO:0043858">
    <property type="term" value="F:arginine:ornithine antiporter activity"/>
    <property type="evidence" value="ECO:0007669"/>
    <property type="project" value="UniProtKB-UniRule"/>
</dbReference>
<protein>
    <recommendedName>
        <fullName evidence="9">Arginine-ornithine antiporter</fullName>
    </recommendedName>
</protein>
<feature type="transmembrane region" description="Helical" evidence="10">
    <location>
        <begin position="21"/>
        <end position="42"/>
    </location>
</feature>
<reference evidence="11 12" key="1">
    <citation type="submission" date="2020-09" db="EMBL/GenBank/DDBJ databases">
        <title>Investigation of environmental microbes.</title>
        <authorList>
            <person name="Ou Y."/>
            <person name="Kang Q."/>
        </authorList>
    </citation>
    <scope>NUCLEOTIDE SEQUENCE [LARGE SCALE GENOMIC DNA]</scope>
    <source>
        <strain evidence="11 12">KJZ-14</strain>
    </source>
</reference>
<feature type="transmembrane region" description="Helical" evidence="10">
    <location>
        <begin position="294"/>
        <end position="317"/>
    </location>
</feature>
<evidence type="ECO:0000256" key="4">
    <source>
        <dbReference type="ARBA" id="ARBA00022475"/>
    </source>
</evidence>
<dbReference type="AlphaFoldDB" id="A0A7H2BC75"/>
<evidence type="ECO:0000256" key="7">
    <source>
        <dbReference type="ARBA" id="ARBA00022989"/>
    </source>
</evidence>
<feature type="transmembrane region" description="Helical" evidence="10">
    <location>
        <begin position="171"/>
        <end position="191"/>
    </location>
</feature>
<evidence type="ECO:0000313" key="12">
    <source>
        <dbReference type="Proteomes" id="UP000516404"/>
    </source>
</evidence>
<dbReference type="RefSeq" id="WP_190724187.1">
    <property type="nucleotide sequence ID" value="NZ_CP061539.1"/>
</dbReference>
<dbReference type="Pfam" id="PF13520">
    <property type="entry name" value="AA_permease_2"/>
    <property type="match status" value="1"/>
</dbReference>
<feature type="transmembrane region" description="Helical" evidence="10">
    <location>
        <begin position="434"/>
        <end position="451"/>
    </location>
</feature>
<dbReference type="EMBL" id="CP061539">
    <property type="protein sequence ID" value="QNV37271.1"/>
    <property type="molecule type" value="Genomic_DNA"/>
</dbReference>
<dbReference type="Proteomes" id="UP000516404">
    <property type="component" value="Chromosome"/>
</dbReference>
<dbReference type="Gene3D" id="1.20.1740.10">
    <property type="entry name" value="Amino acid/polyamine transporter I"/>
    <property type="match status" value="1"/>
</dbReference>
<feature type="transmembrane region" description="Helical" evidence="10">
    <location>
        <begin position="107"/>
        <end position="128"/>
    </location>
</feature>
<dbReference type="NCBIfam" id="TIGR03810">
    <property type="entry name" value="arg_ornith_anti"/>
    <property type="match status" value="1"/>
</dbReference>
<organism evidence="11 12">
    <name type="scientific">Rothia terrae</name>
    <dbReference type="NCBI Taxonomy" id="396015"/>
    <lineage>
        <taxon>Bacteria</taxon>
        <taxon>Bacillati</taxon>
        <taxon>Actinomycetota</taxon>
        <taxon>Actinomycetes</taxon>
        <taxon>Micrococcales</taxon>
        <taxon>Micrococcaceae</taxon>
        <taxon>Rothia</taxon>
    </lineage>
</organism>
<dbReference type="PANTHER" id="PTHR42770:SF4">
    <property type="entry name" value="ARGININE_ORNITHINE ANTIPORTER-RELATED"/>
    <property type="match status" value="1"/>
</dbReference>
<evidence type="ECO:0000256" key="2">
    <source>
        <dbReference type="ARBA" id="ARBA00008220"/>
    </source>
</evidence>
<evidence type="ECO:0000313" key="11">
    <source>
        <dbReference type="EMBL" id="QNV37271.1"/>
    </source>
</evidence>
<keyword evidence="7 10" id="KW-1133">Transmembrane helix</keyword>
<feature type="transmembrane region" description="Helical" evidence="10">
    <location>
        <begin position="140"/>
        <end position="159"/>
    </location>
</feature>
<gene>
    <name evidence="11" type="primary">arcD</name>
    <name evidence="11" type="ORF">IDM49_08475</name>
</gene>
<evidence type="ECO:0000256" key="9">
    <source>
        <dbReference type="NCBIfam" id="TIGR03810"/>
    </source>
</evidence>
<evidence type="ECO:0000256" key="8">
    <source>
        <dbReference type="ARBA" id="ARBA00023136"/>
    </source>
</evidence>
<feature type="transmembrane region" description="Helical" evidence="10">
    <location>
        <begin position="247"/>
        <end position="270"/>
    </location>
</feature>
<dbReference type="InterPro" id="IPR022461">
    <property type="entry name" value="Arg/Orn_antiprt_ArcD"/>
</dbReference>
<keyword evidence="5 10" id="KW-0812">Transmembrane</keyword>
<sequence>MSSTPDRSTDSELSTGSAAPGGLSFFALLALVIGSMIGGGIFSLPQNIAAAASAGPTIIGWIITGIGMVCLALVYQFLSARKPQLDNGIYAYARAGFGDYIGFNSAWGYWLSALIGDVGYLILLFSTIGKFFPIFEGGNTIPAIICASILLWAIHFLIIRGIQTAAMINTITTVAKIVPLLVFIVICAIGFKYDLFAIDFWGADAGLGDVLTQTKNMMMVTVWVFIGIEGASVYSKRANKRSDVGKATIIGFVFVLAILIAVNLLSLGIMQRSDVANLPDVSTADVLAHAVGPWGAWFISIGVILSLLGALLSWILLCGETMQVPGSDGTMPSFFGKLNKHDAPANALWVTNILTQIILIASYFSENVYLAMATLAAALILVPYLLSAVYALMITVRGEGYNNEPKQRNRDIAISVVATIYGIWLLIAAGMENLLLTALLYLPGALVYIWAKREKGERRYFKPFEWIIVAVLALAAIYAIVLFANGSMSLF</sequence>
<dbReference type="InterPro" id="IPR050367">
    <property type="entry name" value="APC_superfamily"/>
</dbReference>
<evidence type="ECO:0000256" key="1">
    <source>
        <dbReference type="ARBA" id="ARBA00004651"/>
    </source>
</evidence>
<dbReference type="PANTHER" id="PTHR42770">
    <property type="entry name" value="AMINO ACID TRANSPORTER-RELATED"/>
    <property type="match status" value="1"/>
</dbReference>
<comment type="subcellular location">
    <subcellularLocation>
        <location evidence="1">Cell membrane</location>
        <topology evidence="1">Multi-pass membrane protein</topology>
    </subcellularLocation>
</comment>
<feature type="transmembrane region" description="Helical" evidence="10">
    <location>
        <begin position="463"/>
        <end position="484"/>
    </location>
</feature>
<evidence type="ECO:0000256" key="10">
    <source>
        <dbReference type="SAM" id="Phobius"/>
    </source>
</evidence>
<keyword evidence="3" id="KW-0813">Transport</keyword>
<dbReference type="PIRSF" id="PIRSF006060">
    <property type="entry name" value="AA_transporter"/>
    <property type="match status" value="1"/>
</dbReference>
<evidence type="ECO:0000256" key="3">
    <source>
        <dbReference type="ARBA" id="ARBA00022448"/>
    </source>
</evidence>